<feature type="non-terminal residue" evidence="1">
    <location>
        <position position="1"/>
    </location>
</feature>
<evidence type="ECO:0000313" key="2">
    <source>
        <dbReference type="Proteomes" id="UP000078492"/>
    </source>
</evidence>
<organism evidence="1 2">
    <name type="scientific">Trachymyrmex cornetzi</name>
    <dbReference type="NCBI Taxonomy" id="471704"/>
    <lineage>
        <taxon>Eukaryota</taxon>
        <taxon>Metazoa</taxon>
        <taxon>Ecdysozoa</taxon>
        <taxon>Arthropoda</taxon>
        <taxon>Hexapoda</taxon>
        <taxon>Insecta</taxon>
        <taxon>Pterygota</taxon>
        <taxon>Neoptera</taxon>
        <taxon>Endopterygota</taxon>
        <taxon>Hymenoptera</taxon>
        <taxon>Apocrita</taxon>
        <taxon>Aculeata</taxon>
        <taxon>Formicoidea</taxon>
        <taxon>Formicidae</taxon>
        <taxon>Myrmicinae</taxon>
        <taxon>Trachymyrmex</taxon>
    </lineage>
</organism>
<keyword evidence="2" id="KW-1185">Reference proteome</keyword>
<dbReference type="Proteomes" id="UP000078492">
    <property type="component" value="Unassembled WGS sequence"/>
</dbReference>
<evidence type="ECO:0000313" key="1">
    <source>
        <dbReference type="EMBL" id="KYN27533.1"/>
    </source>
</evidence>
<dbReference type="EMBL" id="KQ978910">
    <property type="protein sequence ID" value="KYN27533.1"/>
    <property type="molecule type" value="Genomic_DNA"/>
</dbReference>
<sequence length="133" mass="14771">DDMWKQILQSQHPHDIDKYSNLTKLLNAVRSLLNSNADAERMFSFLTLIGPRLTDLKTKKRNKLSSASVNATCIVKSALKARGETSLSMTIEEKHLSRMSTNVLYSSVAKKKRSTLGLHAADINDIAGPSRTD</sequence>
<reference evidence="1 2" key="1">
    <citation type="submission" date="2015-09" db="EMBL/GenBank/DDBJ databases">
        <title>Trachymyrmex cornetzi WGS genome.</title>
        <authorList>
            <person name="Nygaard S."/>
            <person name="Hu H."/>
            <person name="Boomsma J."/>
            <person name="Zhang G."/>
        </authorList>
    </citation>
    <scope>NUCLEOTIDE SEQUENCE [LARGE SCALE GENOMIC DNA]</scope>
    <source>
        <strain evidence="1">Tcor2-1</strain>
        <tissue evidence="1">Whole body</tissue>
    </source>
</reference>
<accession>A0A151JNA0</accession>
<evidence type="ECO:0008006" key="3">
    <source>
        <dbReference type="Google" id="ProtNLM"/>
    </source>
</evidence>
<gene>
    <name evidence="1" type="ORF">ALC57_03072</name>
</gene>
<name>A0A151JNA0_9HYME</name>
<proteinExistence type="predicted"/>
<dbReference type="AlphaFoldDB" id="A0A151JNA0"/>
<protein>
    <recommendedName>
        <fullName evidence="3">HAT C-terminal dimerisation domain-containing protein</fullName>
    </recommendedName>
</protein>